<evidence type="ECO:0000313" key="1">
    <source>
        <dbReference type="EMBL" id="MBK1870503.1"/>
    </source>
</evidence>
<keyword evidence="2" id="KW-1185">Reference proteome</keyword>
<gene>
    <name evidence="1" type="ORF">JHL16_29325</name>
</gene>
<comment type="caution">
    <text evidence="1">The sequence shown here is derived from an EMBL/GenBank/DDBJ whole genome shotgun (WGS) entry which is preliminary data.</text>
</comment>
<protein>
    <submittedName>
        <fullName evidence="1">SIMPL domain-containing protein</fullName>
    </submittedName>
</protein>
<dbReference type="EMBL" id="JAENHL010000008">
    <property type="protein sequence ID" value="MBK1870503.1"/>
    <property type="molecule type" value="Genomic_DNA"/>
</dbReference>
<dbReference type="Proteomes" id="UP000616151">
    <property type="component" value="Unassembled WGS sequence"/>
</dbReference>
<proteinExistence type="predicted"/>
<sequence length="242" mass="25934">MSAFSRVIAGGLIGLGVASGGFLAGEALLKSRLGFRTVTVKGLSEREAKADLGFWPIRFVATGPTLEAARTALETSETSVKAFLTGRGFAEADYSVQNIQVEDRMAGYNAQQTPQDTRFVLTEDMLVKSTDVQKLADTSRAIGDLLKSGVVFSSDAYNAGPSFIFTKIADLKGEMLTEATKRAREAAENFATESGAKVGDIQTANQGIIEVNPAVAIPNDRPDKQIDKKVRVVTTITYFLVD</sequence>
<name>A0ACC5RDM8_9HYPH</name>
<evidence type="ECO:0000313" key="2">
    <source>
        <dbReference type="Proteomes" id="UP000616151"/>
    </source>
</evidence>
<accession>A0ACC5RDM8</accession>
<organism evidence="1 2">
    <name type="scientific">Taklimakanibacter albus</name>
    <dbReference type="NCBI Taxonomy" id="2800327"/>
    <lineage>
        <taxon>Bacteria</taxon>
        <taxon>Pseudomonadati</taxon>
        <taxon>Pseudomonadota</taxon>
        <taxon>Alphaproteobacteria</taxon>
        <taxon>Hyphomicrobiales</taxon>
        <taxon>Aestuariivirgaceae</taxon>
        <taxon>Taklimakanibacter</taxon>
    </lineage>
</organism>
<reference evidence="1" key="1">
    <citation type="submission" date="2021-01" db="EMBL/GenBank/DDBJ databases">
        <authorList>
            <person name="Sun Q."/>
        </authorList>
    </citation>
    <scope>NUCLEOTIDE SEQUENCE</scope>
    <source>
        <strain evidence="1">YIM B02566</strain>
    </source>
</reference>